<dbReference type="GO" id="GO:0008828">
    <property type="term" value="F:dATP diphosphatase activity"/>
    <property type="evidence" value="ECO:0007669"/>
    <property type="project" value="UniProtKB-EC"/>
</dbReference>
<comment type="catalytic activity">
    <reaction evidence="11">
        <text>8-oxo-dGTP + H2O = 8-oxo-dGMP + diphosphate + H(+)</text>
        <dbReference type="Rhea" id="RHEA:31575"/>
        <dbReference type="ChEBI" id="CHEBI:15377"/>
        <dbReference type="ChEBI" id="CHEBI:15378"/>
        <dbReference type="ChEBI" id="CHEBI:33019"/>
        <dbReference type="ChEBI" id="CHEBI:63224"/>
        <dbReference type="ChEBI" id="CHEBI:77896"/>
    </reaction>
    <physiologicalReaction direction="left-to-right" evidence="11">
        <dbReference type="Rhea" id="RHEA:31576"/>
    </physiologicalReaction>
</comment>
<comment type="catalytic activity">
    <reaction evidence="9">
        <text>8-oxo-dATP + H2O = 8-oxo-dAMP + diphosphate + H(+)</text>
        <dbReference type="Rhea" id="RHEA:65396"/>
        <dbReference type="ChEBI" id="CHEBI:15377"/>
        <dbReference type="ChEBI" id="CHEBI:15378"/>
        <dbReference type="ChEBI" id="CHEBI:33019"/>
        <dbReference type="ChEBI" id="CHEBI:71361"/>
        <dbReference type="ChEBI" id="CHEBI:172871"/>
    </reaction>
    <physiologicalReaction direction="left-to-right" evidence="9">
        <dbReference type="Rhea" id="RHEA:65397"/>
    </physiologicalReaction>
</comment>
<evidence type="ECO:0000259" key="24">
    <source>
        <dbReference type="PROSITE" id="PS51462"/>
    </source>
</evidence>
<dbReference type="CDD" id="cd03427">
    <property type="entry name" value="NUDIX_MTH1_Nudt1"/>
    <property type="match status" value="1"/>
</dbReference>
<keyword evidence="26" id="KW-1185">Reference proteome</keyword>
<name>A0AAD4GAX3_BOLED</name>
<dbReference type="PROSITE" id="PS00893">
    <property type="entry name" value="NUDIX_BOX"/>
    <property type="match status" value="1"/>
</dbReference>
<evidence type="ECO:0000256" key="16">
    <source>
        <dbReference type="ARBA" id="ARBA00030634"/>
    </source>
</evidence>
<comment type="catalytic activity">
    <reaction evidence="22">
        <text>N(6)-methyl-dATP + H2O = N(6)-methyl-dAMP + diphosphate + H(+)</text>
        <dbReference type="Rhea" id="RHEA:67604"/>
        <dbReference type="ChEBI" id="CHEBI:15377"/>
        <dbReference type="ChEBI" id="CHEBI:15378"/>
        <dbReference type="ChEBI" id="CHEBI:33019"/>
        <dbReference type="ChEBI" id="CHEBI:169976"/>
        <dbReference type="ChEBI" id="CHEBI:172872"/>
    </reaction>
    <physiologicalReaction direction="left-to-right" evidence="22">
        <dbReference type="Rhea" id="RHEA:67605"/>
    </physiologicalReaction>
</comment>
<evidence type="ECO:0000313" key="25">
    <source>
        <dbReference type="EMBL" id="KAF8434811.1"/>
    </source>
</evidence>
<comment type="catalytic activity">
    <reaction evidence="10">
        <text>2-oxo-dATP + H2O = 2-oxo-dAMP + diphosphate + H(+)</text>
        <dbReference type="Rhea" id="RHEA:31583"/>
        <dbReference type="ChEBI" id="CHEBI:15377"/>
        <dbReference type="ChEBI" id="CHEBI:15378"/>
        <dbReference type="ChEBI" id="CHEBI:33019"/>
        <dbReference type="ChEBI" id="CHEBI:63212"/>
        <dbReference type="ChEBI" id="CHEBI:77897"/>
        <dbReference type="EC" id="3.6.1.56"/>
    </reaction>
    <physiologicalReaction direction="left-to-right" evidence="10">
        <dbReference type="Rhea" id="RHEA:31584"/>
    </physiologicalReaction>
</comment>
<dbReference type="InterPro" id="IPR020084">
    <property type="entry name" value="NUDIX_hydrolase_CS"/>
</dbReference>
<evidence type="ECO:0000256" key="13">
    <source>
        <dbReference type="ARBA" id="ARBA00026103"/>
    </source>
</evidence>
<accession>A0AAD4GAX3</accession>
<evidence type="ECO:0000256" key="7">
    <source>
        <dbReference type="ARBA" id="ARBA00022842"/>
    </source>
</evidence>
<dbReference type="InterPro" id="IPR003563">
    <property type="entry name" value="8ODP"/>
</dbReference>
<dbReference type="PROSITE" id="PS51462">
    <property type="entry name" value="NUDIX"/>
    <property type="match status" value="1"/>
</dbReference>
<evidence type="ECO:0000256" key="22">
    <source>
        <dbReference type="ARBA" id="ARBA00049032"/>
    </source>
</evidence>
<dbReference type="Pfam" id="PF00293">
    <property type="entry name" value="NUDIX"/>
    <property type="match status" value="1"/>
</dbReference>
<evidence type="ECO:0000256" key="1">
    <source>
        <dbReference type="ARBA" id="ARBA00001946"/>
    </source>
</evidence>
<evidence type="ECO:0000256" key="23">
    <source>
        <dbReference type="ARBA" id="ARBA00053094"/>
    </source>
</evidence>
<dbReference type="PANTHER" id="PTHR43758">
    <property type="entry name" value="7,8-DIHYDRO-8-OXOGUANINE TRIPHOSPHATASE"/>
    <property type="match status" value="1"/>
</dbReference>
<reference evidence="25" key="2">
    <citation type="journal article" date="2020" name="Nat. Commun.">
        <title>Large-scale genome sequencing of mycorrhizal fungi provides insights into the early evolution of symbiotic traits.</title>
        <authorList>
            <person name="Miyauchi S."/>
            <person name="Kiss E."/>
            <person name="Kuo A."/>
            <person name="Drula E."/>
            <person name="Kohler A."/>
            <person name="Sanchez-Garcia M."/>
            <person name="Morin E."/>
            <person name="Andreopoulos B."/>
            <person name="Barry K.W."/>
            <person name="Bonito G."/>
            <person name="Buee M."/>
            <person name="Carver A."/>
            <person name="Chen C."/>
            <person name="Cichocki N."/>
            <person name="Clum A."/>
            <person name="Culley D."/>
            <person name="Crous P.W."/>
            <person name="Fauchery L."/>
            <person name="Girlanda M."/>
            <person name="Hayes R.D."/>
            <person name="Keri Z."/>
            <person name="LaButti K."/>
            <person name="Lipzen A."/>
            <person name="Lombard V."/>
            <person name="Magnuson J."/>
            <person name="Maillard F."/>
            <person name="Murat C."/>
            <person name="Nolan M."/>
            <person name="Ohm R.A."/>
            <person name="Pangilinan J."/>
            <person name="Pereira M.F."/>
            <person name="Perotto S."/>
            <person name="Peter M."/>
            <person name="Pfister S."/>
            <person name="Riley R."/>
            <person name="Sitrit Y."/>
            <person name="Stielow J.B."/>
            <person name="Szollosi G."/>
            <person name="Zifcakova L."/>
            <person name="Stursova M."/>
            <person name="Spatafora J.W."/>
            <person name="Tedersoo L."/>
            <person name="Vaario L.M."/>
            <person name="Yamada A."/>
            <person name="Yan M."/>
            <person name="Wang P."/>
            <person name="Xu J."/>
            <person name="Bruns T."/>
            <person name="Baldrian P."/>
            <person name="Vilgalys R."/>
            <person name="Dunand C."/>
            <person name="Henrissat B."/>
            <person name="Grigoriev I.V."/>
            <person name="Hibbett D."/>
            <person name="Nagy L.G."/>
            <person name="Martin F.M."/>
        </authorList>
    </citation>
    <scope>NUCLEOTIDE SEQUENCE</scope>
    <source>
        <strain evidence="25">BED1</strain>
    </source>
</reference>
<comment type="caution">
    <text evidence="25">The sequence shown here is derived from an EMBL/GenBank/DDBJ whole genome shotgun (WGS) entry which is preliminary data.</text>
</comment>
<dbReference type="Gene3D" id="3.90.79.10">
    <property type="entry name" value="Nucleoside Triphosphate Pyrophosphohydrolase"/>
    <property type="match status" value="1"/>
</dbReference>
<keyword evidence="5" id="KW-0479">Metal-binding</keyword>
<comment type="subcellular location">
    <subcellularLocation>
        <location evidence="2">Nucleus</location>
    </subcellularLocation>
</comment>
<organism evidence="25 26">
    <name type="scientific">Boletus edulis BED1</name>
    <dbReference type="NCBI Taxonomy" id="1328754"/>
    <lineage>
        <taxon>Eukaryota</taxon>
        <taxon>Fungi</taxon>
        <taxon>Dikarya</taxon>
        <taxon>Basidiomycota</taxon>
        <taxon>Agaricomycotina</taxon>
        <taxon>Agaricomycetes</taxon>
        <taxon>Agaricomycetidae</taxon>
        <taxon>Boletales</taxon>
        <taxon>Boletineae</taxon>
        <taxon>Boletaceae</taxon>
        <taxon>Boletoideae</taxon>
        <taxon>Boletus</taxon>
    </lineage>
</organism>
<reference evidence="25" key="1">
    <citation type="submission" date="2019-10" db="EMBL/GenBank/DDBJ databases">
        <authorList>
            <consortium name="DOE Joint Genome Institute"/>
            <person name="Kuo A."/>
            <person name="Miyauchi S."/>
            <person name="Kiss E."/>
            <person name="Drula E."/>
            <person name="Kohler A."/>
            <person name="Sanchez-Garcia M."/>
            <person name="Andreopoulos B."/>
            <person name="Barry K.W."/>
            <person name="Bonito G."/>
            <person name="Buee M."/>
            <person name="Carver A."/>
            <person name="Chen C."/>
            <person name="Cichocki N."/>
            <person name="Clum A."/>
            <person name="Culley D."/>
            <person name="Crous P.W."/>
            <person name="Fauchery L."/>
            <person name="Girlanda M."/>
            <person name="Hayes R."/>
            <person name="Keri Z."/>
            <person name="LaButti K."/>
            <person name="Lipzen A."/>
            <person name="Lombard V."/>
            <person name="Magnuson J."/>
            <person name="Maillard F."/>
            <person name="Morin E."/>
            <person name="Murat C."/>
            <person name="Nolan M."/>
            <person name="Ohm R."/>
            <person name="Pangilinan J."/>
            <person name="Pereira M."/>
            <person name="Perotto S."/>
            <person name="Peter M."/>
            <person name="Riley R."/>
            <person name="Sitrit Y."/>
            <person name="Stielow B."/>
            <person name="Szollosi G."/>
            <person name="Zifcakova L."/>
            <person name="Stursova M."/>
            <person name="Spatafora J.W."/>
            <person name="Tedersoo L."/>
            <person name="Vaario L.-M."/>
            <person name="Yamada A."/>
            <person name="Yan M."/>
            <person name="Wang P."/>
            <person name="Xu J."/>
            <person name="Bruns T."/>
            <person name="Baldrian P."/>
            <person name="Vilgalys R."/>
            <person name="Henrissat B."/>
            <person name="Grigoriev I.V."/>
            <person name="Hibbett D."/>
            <person name="Nagy L.G."/>
            <person name="Martin F.M."/>
        </authorList>
    </citation>
    <scope>NUCLEOTIDE SEQUENCE</scope>
    <source>
        <strain evidence="25">BED1</strain>
    </source>
</reference>
<dbReference type="GO" id="GO:0005737">
    <property type="term" value="C:cytoplasm"/>
    <property type="evidence" value="ECO:0007669"/>
    <property type="project" value="TreeGrafter"/>
</dbReference>
<dbReference type="Proteomes" id="UP001194468">
    <property type="component" value="Unassembled WGS sequence"/>
</dbReference>
<dbReference type="AlphaFoldDB" id="A0AAD4GAX3"/>
<evidence type="ECO:0000256" key="5">
    <source>
        <dbReference type="ARBA" id="ARBA00022723"/>
    </source>
</evidence>
<dbReference type="InterPro" id="IPR000086">
    <property type="entry name" value="NUDIX_hydrolase_dom"/>
</dbReference>
<evidence type="ECO:0000256" key="17">
    <source>
        <dbReference type="ARBA" id="ARBA00030682"/>
    </source>
</evidence>
<evidence type="ECO:0000256" key="18">
    <source>
        <dbReference type="ARBA" id="ARBA00031927"/>
    </source>
</evidence>
<dbReference type="PRINTS" id="PR01403">
    <property type="entry name" value="8OXTPHPHTASE"/>
</dbReference>
<dbReference type="GO" id="GO:0008413">
    <property type="term" value="F:8-oxo-7,8-dihydroguanosine triphosphate pyrophosphatase activity"/>
    <property type="evidence" value="ECO:0007669"/>
    <property type="project" value="InterPro"/>
</dbReference>
<evidence type="ECO:0000256" key="12">
    <source>
        <dbReference type="ARBA" id="ARBA00024596"/>
    </source>
</evidence>
<dbReference type="SUPFAM" id="SSF55811">
    <property type="entry name" value="Nudix"/>
    <property type="match status" value="1"/>
</dbReference>
<evidence type="ECO:0000256" key="14">
    <source>
        <dbReference type="ARBA" id="ARBA00026218"/>
    </source>
</evidence>
<feature type="domain" description="Nudix hydrolase" evidence="24">
    <location>
        <begin position="33"/>
        <end position="157"/>
    </location>
</feature>
<protein>
    <recommendedName>
        <fullName evidence="14">Oxidized purine nucleoside triphosphate hydrolase</fullName>
        <ecNumber evidence="13">3.6.1.56</ecNumber>
    </recommendedName>
    <alternativeName>
        <fullName evidence="18">2-hydroxy-dATP diphosphatase</fullName>
    </alternativeName>
    <alternativeName>
        <fullName evidence="17">7,8-dihydro-8-oxoguanine triphosphatase</fullName>
    </alternativeName>
    <alternativeName>
        <fullName evidence="16">8-oxo-dGTPase</fullName>
    </alternativeName>
    <alternativeName>
        <fullName evidence="19">Methylated purine nucleoside triphosphate hydrolase</fullName>
    </alternativeName>
    <alternativeName>
        <fullName evidence="15">Nucleoside diphosphate-linked moiety X motif 1</fullName>
    </alternativeName>
</protein>
<evidence type="ECO:0000256" key="2">
    <source>
        <dbReference type="ARBA" id="ARBA00004123"/>
    </source>
</evidence>
<evidence type="ECO:0000256" key="19">
    <source>
        <dbReference type="ARBA" id="ARBA00032071"/>
    </source>
</evidence>
<comment type="subunit">
    <text evidence="4">Monomer.</text>
</comment>
<dbReference type="EMBL" id="WHUW01000027">
    <property type="protein sequence ID" value="KAF8434811.1"/>
    <property type="molecule type" value="Genomic_DNA"/>
</dbReference>
<dbReference type="EC" id="3.6.1.56" evidence="13"/>
<evidence type="ECO:0000256" key="9">
    <source>
        <dbReference type="ARBA" id="ARBA00024448"/>
    </source>
</evidence>
<sequence>MASDSDTPPGLGDVKAQVYTQGGNEHEWRPFKHTRLYTNAFVIEGNKLLLGFKKRGFGAGLYNGFGGKVEPGETPAQAARRELQEEAGIDAPLEYIGRLFFVVTGVESVFDIRIYVAREYVGVPTESDEMRPGWFALSEDIAPPVPGVDGDLPDIPYDQMWADDIYWLPHLVRGECFVGRADFDEGNVMRRYWFGSVPHCKGSD</sequence>
<evidence type="ECO:0000256" key="6">
    <source>
        <dbReference type="ARBA" id="ARBA00022801"/>
    </source>
</evidence>
<comment type="catalytic activity">
    <reaction evidence="12">
        <text>2-oxo-ATP + H2O = 2-oxo-AMP + diphosphate + H(+)</text>
        <dbReference type="Rhea" id="RHEA:67392"/>
        <dbReference type="ChEBI" id="CHEBI:15377"/>
        <dbReference type="ChEBI" id="CHEBI:15378"/>
        <dbReference type="ChEBI" id="CHEBI:33019"/>
        <dbReference type="ChEBI" id="CHEBI:71395"/>
        <dbReference type="ChEBI" id="CHEBI:172878"/>
    </reaction>
    <physiologicalReaction direction="left-to-right" evidence="12">
        <dbReference type="Rhea" id="RHEA:67393"/>
    </physiologicalReaction>
</comment>
<evidence type="ECO:0000256" key="8">
    <source>
        <dbReference type="ARBA" id="ARBA00023242"/>
    </source>
</evidence>
<dbReference type="GO" id="GO:0005634">
    <property type="term" value="C:nucleus"/>
    <property type="evidence" value="ECO:0007669"/>
    <property type="project" value="UniProtKB-SubCell"/>
</dbReference>
<dbReference type="InterPro" id="IPR015797">
    <property type="entry name" value="NUDIX_hydrolase-like_dom_sf"/>
</dbReference>
<comment type="catalytic activity">
    <reaction evidence="21">
        <text>O(6)-methyl-dGTP + H2O = O(6)-methyl-dGMP + diphosphate + H(+)</text>
        <dbReference type="Rhea" id="RHEA:67600"/>
        <dbReference type="ChEBI" id="CHEBI:15377"/>
        <dbReference type="ChEBI" id="CHEBI:15378"/>
        <dbReference type="ChEBI" id="CHEBI:33019"/>
        <dbReference type="ChEBI" id="CHEBI:169974"/>
        <dbReference type="ChEBI" id="CHEBI:169975"/>
    </reaction>
    <physiologicalReaction direction="left-to-right" evidence="21">
        <dbReference type="Rhea" id="RHEA:67601"/>
    </physiologicalReaction>
</comment>
<comment type="catalytic activity">
    <reaction evidence="20">
        <text>N(6)-methyl-ATP + H2O = N(6)-methyl-AMP + diphosphate + H(+)</text>
        <dbReference type="Rhea" id="RHEA:67608"/>
        <dbReference type="ChEBI" id="CHEBI:15377"/>
        <dbReference type="ChEBI" id="CHEBI:15378"/>
        <dbReference type="ChEBI" id="CHEBI:33019"/>
        <dbReference type="ChEBI" id="CHEBI:144842"/>
        <dbReference type="ChEBI" id="CHEBI:172873"/>
    </reaction>
    <physiologicalReaction direction="left-to-right" evidence="20">
        <dbReference type="Rhea" id="RHEA:67609"/>
    </physiologicalReaction>
</comment>
<keyword evidence="8" id="KW-0539">Nucleus</keyword>
<keyword evidence="7" id="KW-0460">Magnesium</keyword>
<evidence type="ECO:0000256" key="15">
    <source>
        <dbReference type="ARBA" id="ARBA00029673"/>
    </source>
</evidence>
<evidence type="ECO:0000256" key="21">
    <source>
        <dbReference type="ARBA" id="ARBA00048894"/>
    </source>
</evidence>
<evidence type="ECO:0000313" key="26">
    <source>
        <dbReference type="Proteomes" id="UP001194468"/>
    </source>
</evidence>
<dbReference type="GO" id="GO:0046872">
    <property type="term" value="F:metal ion binding"/>
    <property type="evidence" value="ECO:0007669"/>
    <property type="project" value="UniProtKB-KW"/>
</dbReference>
<comment type="cofactor">
    <cofactor evidence="1">
        <name>Mg(2+)</name>
        <dbReference type="ChEBI" id="CHEBI:18420"/>
    </cofactor>
</comment>
<evidence type="ECO:0000256" key="20">
    <source>
        <dbReference type="ARBA" id="ARBA00048002"/>
    </source>
</evidence>
<comment type="function">
    <text evidence="23">Oxidized purine nucleoside triphosphate hydrolase which is a prominent sanitizer of the oxidized nucleotide pool. Catalyzes the hydrolysis of 2-oxo-dATP (2-hydroxy-dATP) into 2-oxo-dAMP. Also has a significant hydrolase activity toward 2-oxo-ATP, 8-oxo-dGTP and 8-oxo-dATP. Through the hydrolysis of oxidized purine nucleoside triphosphates, prevents their incorporation into DNA and the subsequent transversions A:T to C:G and G:C to T:A. Also catalyzes the hydrolysis of methylated purine nucleoside triphosphate preventing their integration into DNA. Through this antimutagenic activity protects cells from oxidative stress.</text>
</comment>
<comment type="similarity">
    <text evidence="3">Belongs to the Nudix hydrolase family.</text>
</comment>
<evidence type="ECO:0000256" key="3">
    <source>
        <dbReference type="ARBA" id="ARBA00005582"/>
    </source>
</evidence>
<evidence type="ECO:0000256" key="4">
    <source>
        <dbReference type="ARBA" id="ARBA00011245"/>
    </source>
</evidence>
<dbReference type="GO" id="GO:0042262">
    <property type="term" value="P:DNA protection"/>
    <property type="evidence" value="ECO:0007669"/>
    <property type="project" value="InterPro"/>
</dbReference>
<evidence type="ECO:0000256" key="10">
    <source>
        <dbReference type="ARBA" id="ARBA00024459"/>
    </source>
</evidence>
<dbReference type="PANTHER" id="PTHR43758:SF2">
    <property type="entry name" value="OXIDIZED PURINE NUCLEOSIDE TRIPHOSPHATE HYDROLASE"/>
    <property type="match status" value="1"/>
</dbReference>
<gene>
    <name evidence="25" type="ORF">L210DRAFT_3409891</name>
</gene>
<proteinExistence type="inferred from homology"/>
<keyword evidence="6 25" id="KW-0378">Hydrolase</keyword>
<evidence type="ECO:0000256" key="11">
    <source>
        <dbReference type="ARBA" id="ARBA00024486"/>
    </source>
</evidence>